<feature type="compositionally biased region" description="Low complexity" evidence="1">
    <location>
        <begin position="85"/>
        <end position="129"/>
    </location>
</feature>
<name>A0ABX8U846_9ACTN</name>
<feature type="region of interest" description="Disordered" evidence="1">
    <location>
        <begin position="76"/>
        <end position="131"/>
    </location>
</feature>
<feature type="transmembrane region" description="Helical" evidence="2">
    <location>
        <begin position="44"/>
        <end position="66"/>
    </location>
</feature>
<evidence type="ECO:0000256" key="1">
    <source>
        <dbReference type="SAM" id="MobiDB-lite"/>
    </source>
</evidence>
<gene>
    <name evidence="3" type="ORF">Nocox_31570</name>
</gene>
<keyword evidence="2" id="KW-0812">Transmembrane</keyword>
<organism evidence="3 4">
    <name type="scientific">Nonomuraea coxensis DSM 45129</name>
    <dbReference type="NCBI Taxonomy" id="1122611"/>
    <lineage>
        <taxon>Bacteria</taxon>
        <taxon>Bacillati</taxon>
        <taxon>Actinomycetota</taxon>
        <taxon>Actinomycetes</taxon>
        <taxon>Streptosporangiales</taxon>
        <taxon>Streptosporangiaceae</taxon>
        <taxon>Nonomuraea</taxon>
    </lineage>
</organism>
<dbReference type="EMBL" id="CP068985">
    <property type="protein sequence ID" value="QYC43894.1"/>
    <property type="molecule type" value="Genomic_DNA"/>
</dbReference>
<keyword evidence="2" id="KW-0472">Membrane</keyword>
<protein>
    <submittedName>
        <fullName evidence="3">Uncharacterized protein</fullName>
    </submittedName>
</protein>
<feature type="region of interest" description="Disordered" evidence="1">
    <location>
        <begin position="159"/>
        <end position="181"/>
    </location>
</feature>
<keyword evidence="2" id="KW-1133">Transmembrane helix</keyword>
<reference evidence="3 4" key="1">
    <citation type="journal article" date="2021" name="ACS Chem. Biol.">
        <title>Genomic-Led Discovery of a Novel Glycopeptide Antibiotic by Nonomuraea coxensis DSM 45129.</title>
        <authorList>
            <person name="Yushchuk O."/>
            <person name="Vior N.M."/>
            <person name="Andreo-Vidal A."/>
            <person name="Berini F."/>
            <person name="Ruckert C."/>
            <person name="Busche T."/>
            <person name="Binda E."/>
            <person name="Kalinowski J."/>
            <person name="Truman A.W."/>
            <person name="Marinelli F."/>
        </authorList>
    </citation>
    <scope>NUCLEOTIDE SEQUENCE [LARGE SCALE GENOMIC DNA]</scope>
    <source>
        <strain evidence="3 4">DSM 45129</strain>
    </source>
</reference>
<accession>A0ABX8U846</accession>
<keyword evidence="4" id="KW-1185">Reference proteome</keyword>
<proteinExistence type="predicted"/>
<evidence type="ECO:0000256" key="2">
    <source>
        <dbReference type="SAM" id="Phobius"/>
    </source>
</evidence>
<evidence type="ECO:0000313" key="3">
    <source>
        <dbReference type="EMBL" id="QYC43894.1"/>
    </source>
</evidence>
<dbReference type="Proteomes" id="UP000824681">
    <property type="component" value="Chromosome"/>
</dbReference>
<sequence length="313" mass="32789">MSYAPVVLDGEDEIKGSRVRTATKPRTLTSPPVRSRIGDIRMRAVYRGLAVAAALAAAAVAVVAVLPSEPDEVVAGPVTAPPAAQPSSGPSASASSSASASASSSASSSASPSETVTPAAPAARVTPTPGASLAPGYTAMEALYADPRVPKLTAKVRRMSLPSPSRRVTKDRRSGLAVPKLPKPWKTYGPAPFTTRQVLPRLRGGKVRGMFVTCPLPILEQKSPRDTALLAARWTLNHHPKGSRITWLASQPVKHGWLLVYRVTYGKRSSRAAVAVVDGGMSKPGLAFVTVPDAQRKQWSDIARVASGVRVLG</sequence>
<evidence type="ECO:0000313" key="4">
    <source>
        <dbReference type="Proteomes" id="UP000824681"/>
    </source>
</evidence>